<keyword evidence="4" id="KW-0808">Transferase</keyword>
<dbReference type="SUPFAM" id="SSF55874">
    <property type="entry name" value="ATPase domain of HSP90 chaperone/DNA topoisomerase II/histidine kinase"/>
    <property type="match status" value="1"/>
</dbReference>
<keyword evidence="5 6" id="KW-0472">Membrane</keyword>
<dbReference type="InterPro" id="IPR010559">
    <property type="entry name" value="Sig_transdc_His_kin_internal"/>
</dbReference>
<name>A0AA96RM26_9BACL</name>
<dbReference type="InterPro" id="IPR003660">
    <property type="entry name" value="HAMP_dom"/>
</dbReference>
<dbReference type="RefSeq" id="WP_314803279.1">
    <property type="nucleotide sequence ID" value="NZ_CP130319.1"/>
</dbReference>
<comment type="subcellular location">
    <subcellularLocation>
        <location evidence="1">Cell membrane</location>
        <topology evidence="1">Multi-pass membrane protein</topology>
    </subcellularLocation>
</comment>
<dbReference type="CDD" id="cd06225">
    <property type="entry name" value="HAMP"/>
    <property type="match status" value="1"/>
</dbReference>
<dbReference type="Proteomes" id="UP001304650">
    <property type="component" value="Chromosome"/>
</dbReference>
<feature type="transmembrane region" description="Helical" evidence="6">
    <location>
        <begin position="15"/>
        <end position="37"/>
    </location>
</feature>
<evidence type="ECO:0000256" key="5">
    <source>
        <dbReference type="ARBA" id="ARBA00023136"/>
    </source>
</evidence>
<dbReference type="Pfam" id="PF06580">
    <property type="entry name" value="His_kinase"/>
    <property type="match status" value="1"/>
</dbReference>
<dbReference type="Gene3D" id="3.30.565.10">
    <property type="entry name" value="Histidine kinase-like ATPase, C-terminal domain"/>
    <property type="match status" value="1"/>
</dbReference>
<evidence type="ECO:0000313" key="9">
    <source>
        <dbReference type="Proteomes" id="UP001304650"/>
    </source>
</evidence>
<keyword evidence="6" id="KW-1133">Transmembrane helix</keyword>
<gene>
    <name evidence="8" type="ORF">MJB10_08000</name>
</gene>
<feature type="transmembrane region" description="Helical" evidence="6">
    <location>
        <begin position="294"/>
        <end position="314"/>
    </location>
</feature>
<sequence>MRKHLKYVYLTEWSIYYKLVGSLLMVIVPILLVGLYINQFSEAKVRSEIGQSIASKVHFYIESLQSEIENLNRLKTEFINDDDLQTLSVVPETYNVFEKQKAILNVISKLNFFETSSPYIENIKIFIPKLGRSIIANSLEDTISDEELRVINEAAQSGARLTVWNNHLLLSEIYPPMLQASDPQLFVMELLLSNSAIKQTLASITNSDKGGALLYQPTTRWLVSDGKNPKLQQSLKEYLKNESLVDNTIKPTRVKINGNQYIVSMEHSPLLDLALVVYEPEDWILGPLEAYKKWFWLLSLLSAFLISLFAYWNFRQIHTPLKRLVIAFRKVENGDFTINIQHLYNDEFNYLYKQFNLMVGQINILISEVYEQKILSQKSELKQLQSQINPHFLYNSYYVLYRLAEREETEKVKDYTKHLGDYFRFITRSGSDEITLEEEMAHAKAYINIQSVRFSSRIDVLIEEIPQDGDSRHIILPRLILQPILENAYHHGLEHKMHGGKLTISFSITQGIFTIFIQDNGDDLNEESLLQLQQQLQSEKTFETTGMVNVHRRLQLKFGKAHGLTLSRGSMGGLCIQISIPVGMERAG</sequence>
<dbReference type="KEGG" id="proo:MJB10_08000"/>
<evidence type="ECO:0000256" key="1">
    <source>
        <dbReference type="ARBA" id="ARBA00004651"/>
    </source>
</evidence>
<dbReference type="InterPro" id="IPR036890">
    <property type="entry name" value="HATPase_C_sf"/>
</dbReference>
<keyword evidence="2" id="KW-1003">Cell membrane</keyword>
<reference evidence="8" key="1">
    <citation type="submission" date="2022-02" db="EMBL/GenBank/DDBJ databases">
        <title>Paenibacillus sp. MBLB1832 Whole Genome Shotgun Sequencing.</title>
        <authorList>
            <person name="Hwang C.Y."/>
            <person name="Cho E.-S."/>
            <person name="Seo M.-J."/>
        </authorList>
    </citation>
    <scope>NUCLEOTIDE SEQUENCE</scope>
    <source>
        <strain evidence="8">MBLB1832</strain>
    </source>
</reference>
<dbReference type="EMBL" id="CP130319">
    <property type="protein sequence ID" value="WNR46026.1"/>
    <property type="molecule type" value="Genomic_DNA"/>
</dbReference>
<dbReference type="GO" id="GO:0005886">
    <property type="term" value="C:plasma membrane"/>
    <property type="evidence" value="ECO:0007669"/>
    <property type="project" value="UniProtKB-SubCell"/>
</dbReference>
<keyword evidence="8" id="KW-0418">Kinase</keyword>
<keyword evidence="3" id="KW-0597">Phosphoprotein</keyword>
<dbReference type="SUPFAM" id="SSF158472">
    <property type="entry name" value="HAMP domain-like"/>
    <property type="match status" value="1"/>
</dbReference>
<dbReference type="GO" id="GO:0000155">
    <property type="term" value="F:phosphorelay sensor kinase activity"/>
    <property type="evidence" value="ECO:0007669"/>
    <property type="project" value="InterPro"/>
</dbReference>
<evidence type="ECO:0000256" key="6">
    <source>
        <dbReference type="SAM" id="Phobius"/>
    </source>
</evidence>
<evidence type="ECO:0000256" key="2">
    <source>
        <dbReference type="ARBA" id="ARBA00022475"/>
    </source>
</evidence>
<dbReference type="SMART" id="SM00304">
    <property type="entry name" value="HAMP"/>
    <property type="match status" value="1"/>
</dbReference>
<dbReference type="Pfam" id="PF00672">
    <property type="entry name" value="HAMP"/>
    <property type="match status" value="1"/>
</dbReference>
<organism evidence="8 9">
    <name type="scientific">Paenibacillus roseopurpureus</name>
    <dbReference type="NCBI Taxonomy" id="2918901"/>
    <lineage>
        <taxon>Bacteria</taxon>
        <taxon>Bacillati</taxon>
        <taxon>Bacillota</taxon>
        <taxon>Bacilli</taxon>
        <taxon>Bacillales</taxon>
        <taxon>Paenibacillaceae</taxon>
        <taxon>Paenibacillus</taxon>
    </lineage>
</organism>
<feature type="domain" description="HAMP" evidence="7">
    <location>
        <begin position="315"/>
        <end position="367"/>
    </location>
</feature>
<dbReference type="Gene3D" id="6.10.340.10">
    <property type="match status" value="1"/>
</dbReference>
<dbReference type="PANTHER" id="PTHR34220">
    <property type="entry name" value="SENSOR HISTIDINE KINASE YPDA"/>
    <property type="match status" value="1"/>
</dbReference>
<evidence type="ECO:0000256" key="4">
    <source>
        <dbReference type="ARBA" id="ARBA00022679"/>
    </source>
</evidence>
<proteinExistence type="predicted"/>
<keyword evidence="9" id="KW-1185">Reference proteome</keyword>
<evidence type="ECO:0000259" key="7">
    <source>
        <dbReference type="PROSITE" id="PS50885"/>
    </source>
</evidence>
<keyword evidence="6" id="KW-0812">Transmembrane</keyword>
<dbReference type="PROSITE" id="PS50885">
    <property type="entry name" value="HAMP"/>
    <property type="match status" value="1"/>
</dbReference>
<dbReference type="InterPro" id="IPR050640">
    <property type="entry name" value="Bact_2-comp_sensor_kinase"/>
</dbReference>
<dbReference type="AlphaFoldDB" id="A0AA96RM26"/>
<evidence type="ECO:0000256" key="3">
    <source>
        <dbReference type="ARBA" id="ARBA00022553"/>
    </source>
</evidence>
<protein>
    <submittedName>
        <fullName evidence="8">Histidine kinase</fullName>
    </submittedName>
</protein>
<dbReference type="PANTHER" id="PTHR34220:SF7">
    <property type="entry name" value="SENSOR HISTIDINE KINASE YPDA"/>
    <property type="match status" value="1"/>
</dbReference>
<evidence type="ECO:0000313" key="8">
    <source>
        <dbReference type="EMBL" id="WNR46026.1"/>
    </source>
</evidence>
<accession>A0AA96RM26</accession>